<feature type="transmembrane region" description="Helical" evidence="7">
    <location>
        <begin position="105"/>
        <end position="127"/>
    </location>
</feature>
<comment type="similarity">
    <text evidence="2">Belongs to the nucleobase:cation symporter-2 (NCS2) (TC 2.A.40) family.</text>
</comment>
<dbReference type="Pfam" id="PF00860">
    <property type="entry name" value="Xan_ur_permease"/>
    <property type="match status" value="1"/>
</dbReference>
<feature type="transmembrane region" description="Helical" evidence="7">
    <location>
        <begin position="408"/>
        <end position="430"/>
    </location>
</feature>
<keyword evidence="5 7" id="KW-1133">Transmembrane helix</keyword>
<evidence type="ECO:0000256" key="4">
    <source>
        <dbReference type="ARBA" id="ARBA00022692"/>
    </source>
</evidence>
<dbReference type="NCBIfam" id="NF037981">
    <property type="entry name" value="NCS2_1"/>
    <property type="match status" value="1"/>
</dbReference>
<evidence type="ECO:0000256" key="3">
    <source>
        <dbReference type="ARBA" id="ARBA00022448"/>
    </source>
</evidence>
<comment type="subcellular location">
    <subcellularLocation>
        <location evidence="1">Membrane</location>
        <topology evidence="1">Multi-pass membrane protein</topology>
    </subcellularLocation>
</comment>
<dbReference type="RefSeq" id="WP_185763567.1">
    <property type="nucleotide sequence ID" value="NZ_RIBP01000001.1"/>
</dbReference>
<proteinExistence type="inferred from homology"/>
<evidence type="ECO:0000313" key="9">
    <source>
        <dbReference type="Proteomes" id="UP000319837"/>
    </source>
</evidence>
<feature type="transmembrane region" description="Helical" evidence="7">
    <location>
        <begin position="169"/>
        <end position="192"/>
    </location>
</feature>
<keyword evidence="6 7" id="KW-0472">Membrane</keyword>
<dbReference type="AlphaFoldDB" id="A0A553ST56"/>
<feature type="transmembrane region" description="Helical" evidence="7">
    <location>
        <begin position="134"/>
        <end position="157"/>
    </location>
</feature>
<dbReference type="Proteomes" id="UP000319837">
    <property type="component" value="Unassembled WGS sequence"/>
</dbReference>
<protein>
    <submittedName>
        <fullName evidence="8">Uracil permease</fullName>
    </submittedName>
</protein>
<feature type="transmembrane region" description="Helical" evidence="7">
    <location>
        <begin position="44"/>
        <end position="67"/>
    </location>
</feature>
<organism evidence="8 9">
    <name type="scientific">Niallia circulans</name>
    <name type="common">Bacillus circulans</name>
    <dbReference type="NCBI Taxonomy" id="1397"/>
    <lineage>
        <taxon>Bacteria</taxon>
        <taxon>Bacillati</taxon>
        <taxon>Bacillota</taxon>
        <taxon>Bacilli</taxon>
        <taxon>Bacillales</taxon>
        <taxon>Bacillaceae</taxon>
        <taxon>Niallia</taxon>
    </lineage>
</organism>
<dbReference type="PANTHER" id="PTHR42810:SF2">
    <property type="entry name" value="PURINE PERMEASE C1399.01C-RELATED"/>
    <property type="match status" value="1"/>
</dbReference>
<evidence type="ECO:0000256" key="2">
    <source>
        <dbReference type="ARBA" id="ARBA00008821"/>
    </source>
</evidence>
<comment type="caution">
    <text evidence="8">The sequence shown here is derived from an EMBL/GenBank/DDBJ whole genome shotgun (WGS) entry which is preliminary data.</text>
</comment>
<evidence type="ECO:0000313" key="8">
    <source>
        <dbReference type="EMBL" id="TRZ40164.1"/>
    </source>
</evidence>
<evidence type="ECO:0000256" key="7">
    <source>
        <dbReference type="SAM" id="Phobius"/>
    </source>
</evidence>
<dbReference type="InterPro" id="IPR006043">
    <property type="entry name" value="NCS2"/>
</dbReference>
<dbReference type="PANTHER" id="PTHR42810">
    <property type="entry name" value="PURINE PERMEASE C1399.01C-RELATED"/>
    <property type="match status" value="1"/>
</dbReference>
<evidence type="ECO:0000256" key="5">
    <source>
        <dbReference type="ARBA" id="ARBA00022989"/>
    </source>
</evidence>
<dbReference type="GO" id="GO:0005886">
    <property type="term" value="C:plasma membrane"/>
    <property type="evidence" value="ECO:0007669"/>
    <property type="project" value="TreeGrafter"/>
</dbReference>
<keyword evidence="3" id="KW-0813">Transport</keyword>
<reference evidence="9" key="1">
    <citation type="submission" date="2018-10" db="EMBL/GenBank/DDBJ databases">
        <title>FDA dAtabase for Regulatory Grade micrObial Sequences (FDA-ARGOS): Supporting development and validation of Infectious Disease Dx tests.</title>
        <authorList>
            <person name="Minogue T."/>
            <person name="Wolcott M."/>
            <person name="Wasieloski L."/>
            <person name="Aguilar W."/>
            <person name="Moore D."/>
            <person name="Tallon L."/>
            <person name="Sadzewicz L."/>
            <person name="Sengamalay N."/>
            <person name="Ott S."/>
            <person name="Godinez A."/>
            <person name="Nagaraj S."/>
            <person name="Vavikolanu K."/>
            <person name="Vyas G."/>
            <person name="Nadendla S."/>
            <person name="George J."/>
            <person name="Sichtig H."/>
        </authorList>
    </citation>
    <scope>NUCLEOTIDE SEQUENCE [LARGE SCALE GENOMIC DNA]</scope>
    <source>
        <strain evidence="9">FDAARGOS_343</strain>
    </source>
</reference>
<gene>
    <name evidence="8" type="ORF">CEQ21_04275</name>
</gene>
<name>A0A553ST56_NIACI</name>
<evidence type="ECO:0000256" key="6">
    <source>
        <dbReference type="ARBA" id="ARBA00023136"/>
    </source>
</evidence>
<feature type="transmembrane region" description="Helical" evidence="7">
    <location>
        <begin position="322"/>
        <end position="345"/>
    </location>
</feature>
<sequence length="440" mass="46359">MTEIIPKTDEQQLTVELEEKLPPFKNILYGLQHVFVSNVWLDPIFVAAMIGLPFALSANLVNSIFIAAGLVTLLQAAKFVKLPIVQGPSAAFDSIMIAAGKANGLAAASGAILVSAIIVFILSITGLLGRLKVLFTPVISGTVIFLVGISLSGFTLSEFLGGAPGDTGFASPAVLMMSIPTACIVLLLSIFGKRYLKSFSFLIALVVGDIIAIFLGKADYSMIAEKPWFGLPTFLPYGGLEFEWTTFITFFVAYIVAVIEAMGVYQASSTILKTEIDTKRIRNGFAGESAGSMLSSLIGGFPTTAYAQNVGLLRLTGVGSRYPVMIAGVIFLILGFVPKAGALLALTPSPVVGGIFLPAAATLIFTGISLLAKVDQNDRNYMIIGLSILLAISLPSFATGLTGATGTFLSNTILIGAFSSITLQLLLVNIPNWLRKGTGK</sequence>
<accession>A0A553ST56</accession>
<keyword evidence="4 7" id="KW-0812">Transmembrane</keyword>
<feature type="transmembrane region" description="Helical" evidence="7">
    <location>
        <begin position="199"/>
        <end position="224"/>
    </location>
</feature>
<feature type="transmembrane region" description="Helical" evidence="7">
    <location>
        <begin position="351"/>
        <end position="371"/>
    </location>
</feature>
<dbReference type="EMBL" id="RIBP01000001">
    <property type="protein sequence ID" value="TRZ40164.1"/>
    <property type="molecule type" value="Genomic_DNA"/>
</dbReference>
<feature type="transmembrane region" description="Helical" evidence="7">
    <location>
        <begin position="383"/>
        <end position="402"/>
    </location>
</feature>
<evidence type="ECO:0000256" key="1">
    <source>
        <dbReference type="ARBA" id="ARBA00004141"/>
    </source>
</evidence>
<feature type="transmembrane region" description="Helical" evidence="7">
    <location>
        <begin position="244"/>
        <end position="265"/>
    </location>
</feature>
<dbReference type="GO" id="GO:0042907">
    <property type="term" value="F:xanthine transmembrane transporter activity"/>
    <property type="evidence" value="ECO:0007669"/>
    <property type="project" value="TreeGrafter"/>
</dbReference>